<comment type="caution">
    <text evidence="1">The sequence shown here is derived from an EMBL/GenBank/DDBJ whole genome shotgun (WGS) entry which is preliminary data.</text>
</comment>
<evidence type="ECO:0000313" key="1">
    <source>
        <dbReference type="EMBL" id="KAL2549880.1"/>
    </source>
</evidence>
<proteinExistence type="predicted"/>
<keyword evidence="2" id="KW-1185">Reference proteome</keyword>
<organism evidence="1 2">
    <name type="scientific">Forsythia ovata</name>
    <dbReference type="NCBI Taxonomy" id="205694"/>
    <lineage>
        <taxon>Eukaryota</taxon>
        <taxon>Viridiplantae</taxon>
        <taxon>Streptophyta</taxon>
        <taxon>Embryophyta</taxon>
        <taxon>Tracheophyta</taxon>
        <taxon>Spermatophyta</taxon>
        <taxon>Magnoliopsida</taxon>
        <taxon>eudicotyledons</taxon>
        <taxon>Gunneridae</taxon>
        <taxon>Pentapetalae</taxon>
        <taxon>asterids</taxon>
        <taxon>lamiids</taxon>
        <taxon>Lamiales</taxon>
        <taxon>Oleaceae</taxon>
        <taxon>Forsythieae</taxon>
        <taxon>Forsythia</taxon>
    </lineage>
</organism>
<name>A0ABD1WKA0_9LAMI</name>
<dbReference type="Proteomes" id="UP001604277">
    <property type="component" value="Unassembled WGS sequence"/>
</dbReference>
<reference evidence="2" key="1">
    <citation type="submission" date="2024-07" db="EMBL/GenBank/DDBJ databases">
        <title>Two chromosome-level genome assemblies of Korean endemic species Abeliophyllum distichum and Forsythia ovata (Oleaceae).</title>
        <authorList>
            <person name="Jang H."/>
        </authorList>
    </citation>
    <scope>NUCLEOTIDE SEQUENCE [LARGE SCALE GENOMIC DNA]</scope>
</reference>
<dbReference type="AlphaFoldDB" id="A0ABD1WKA0"/>
<dbReference type="EMBL" id="JBFOLJ010000003">
    <property type="protein sequence ID" value="KAL2549880.1"/>
    <property type="molecule type" value="Genomic_DNA"/>
</dbReference>
<sequence>MLRRVMHSMAFEQACVCSLVGRTHSPALQLGSTPFFFGGAPACSLGLAAHRGAPTFCIPYADSSGSLMSIVVPQIATSSTFAAFSQLPSPVIAWEVIPPSILLLIN</sequence>
<evidence type="ECO:0000313" key="2">
    <source>
        <dbReference type="Proteomes" id="UP001604277"/>
    </source>
</evidence>
<accession>A0ABD1WKA0</accession>
<protein>
    <submittedName>
        <fullName evidence="1">Uncharacterized protein</fullName>
    </submittedName>
</protein>
<gene>
    <name evidence="1" type="ORF">Fot_11410</name>
</gene>